<evidence type="ECO:0000256" key="2">
    <source>
        <dbReference type="SAM" id="Coils"/>
    </source>
</evidence>
<evidence type="ECO:0000259" key="4">
    <source>
        <dbReference type="Pfam" id="PF11611"/>
    </source>
</evidence>
<evidence type="ECO:0000259" key="5">
    <source>
        <dbReference type="Pfam" id="PF13828"/>
    </source>
</evidence>
<accession>A0A1E7MVP2</accession>
<dbReference type="Pfam" id="PF11611">
    <property type="entry name" value="DUF4352"/>
    <property type="match status" value="1"/>
</dbReference>
<evidence type="ECO:0000313" key="6">
    <source>
        <dbReference type="EMBL" id="OEV32501.1"/>
    </source>
</evidence>
<dbReference type="Proteomes" id="UP000037395">
    <property type="component" value="Unassembled WGS sequence"/>
</dbReference>
<keyword evidence="3" id="KW-0472">Membrane</keyword>
<evidence type="ECO:0008006" key="8">
    <source>
        <dbReference type="Google" id="ProtNLM"/>
    </source>
</evidence>
<evidence type="ECO:0000256" key="3">
    <source>
        <dbReference type="SAM" id="Phobius"/>
    </source>
</evidence>
<name>A0A1E7MVP2_KITAU</name>
<dbReference type="InterPro" id="IPR029051">
    <property type="entry name" value="DUF4352"/>
</dbReference>
<keyword evidence="2" id="KW-0175">Coiled coil</keyword>
<keyword evidence="1" id="KW-0732">Signal</keyword>
<dbReference type="Gene3D" id="2.60.40.1240">
    <property type="match status" value="1"/>
</dbReference>
<gene>
    <name evidence="6" type="ORF">HS99_0016215</name>
</gene>
<reference evidence="6" key="1">
    <citation type="submission" date="2016-08" db="EMBL/GenBank/DDBJ databases">
        <title>Sequencing, Assembly and Comparative Genomics of S. aureofaciens ATCC 10762.</title>
        <authorList>
            <person name="Gradnigo J.S."/>
            <person name="Johnson N."/>
            <person name="Somerville G.A."/>
        </authorList>
    </citation>
    <scope>NUCLEOTIDE SEQUENCE [LARGE SCALE GENOMIC DNA]</scope>
    <source>
        <strain evidence="6">ATCC 10762</strain>
    </source>
</reference>
<keyword evidence="3" id="KW-1133">Transmembrane helix</keyword>
<feature type="coiled-coil region" evidence="2">
    <location>
        <begin position="83"/>
        <end position="132"/>
    </location>
</feature>
<feature type="transmembrane region" description="Helical" evidence="3">
    <location>
        <begin position="55"/>
        <end position="77"/>
    </location>
</feature>
<dbReference type="InterPro" id="IPR029050">
    <property type="entry name" value="Immunoprotect_excell_Ig-like"/>
</dbReference>
<evidence type="ECO:0000256" key="1">
    <source>
        <dbReference type="ARBA" id="ARBA00022729"/>
    </source>
</evidence>
<comment type="caution">
    <text evidence="6">The sequence shown here is derived from an EMBL/GenBank/DDBJ whole genome shotgun (WGS) entry which is preliminary data.</text>
</comment>
<dbReference type="InterPro" id="IPR025241">
    <property type="entry name" value="DUF4190"/>
</dbReference>
<dbReference type="Pfam" id="PF13828">
    <property type="entry name" value="DUF4190"/>
    <property type="match status" value="1"/>
</dbReference>
<protein>
    <recommendedName>
        <fullName evidence="8">DUF4352 domain-containing protein</fullName>
    </recommendedName>
</protein>
<feature type="transmembrane region" description="Helical" evidence="3">
    <location>
        <begin position="26"/>
        <end position="43"/>
    </location>
</feature>
<dbReference type="AlphaFoldDB" id="A0A1E7MVP2"/>
<keyword evidence="7" id="KW-1185">Reference proteome</keyword>
<organism evidence="6 7">
    <name type="scientific">Kitasatospora aureofaciens</name>
    <name type="common">Streptomyces aureofaciens</name>
    <dbReference type="NCBI Taxonomy" id="1894"/>
    <lineage>
        <taxon>Bacteria</taxon>
        <taxon>Bacillati</taxon>
        <taxon>Actinomycetota</taxon>
        <taxon>Actinomycetes</taxon>
        <taxon>Kitasatosporales</taxon>
        <taxon>Streptomycetaceae</taxon>
        <taxon>Kitasatospora</taxon>
    </lineage>
</organism>
<proteinExistence type="predicted"/>
<keyword evidence="3" id="KW-0812">Transmembrane</keyword>
<evidence type="ECO:0000313" key="7">
    <source>
        <dbReference type="Proteomes" id="UP000037395"/>
    </source>
</evidence>
<dbReference type="EMBL" id="JPRF03000097">
    <property type="protein sequence ID" value="OEV32501.1"/>
    <property type="molecule type" value="Genomic_DNA"/>
</dbReference>
<feature type="domain" description="DUF4352" evidence="4">
    <location>
        <begin position="161"/>
        <end position="252"/>
    </location>
</feature>
<sequence>MGIAAMVLGIVGTALSLAVILFWLSWLPALLALVFGFIGLGYARRGVATNRGMALAGVVLGITGLVVSIGAGVFVVARVHTVNEERRAEADAARARADAEQRAADERLAKAKERLEAARKKAEADRRAAAADERARRLSFGQSYTYGDGLKVTMAAPEPYVPSRTVFEPPKDATIVQVKITVVNTGSKEVSLHGSGLPFVHDAKGGLVTTLIDGSDRMKILGGSLAPGQDATGVSAYALPNGAADTFSVEFDYGSGLERKNVIWTGAPS</sequence>
<feature type="domain" description="DUF4190" evidence="5">
    <location>
        <begin position="1"/>
        <end position="69"/>
    </location>
</feature>